<evidence type="ECO:0000313" key="2">
    <source>
        <dbReference type="Proteomes" id="UP001156870"/>
    </source>
</evidence>
<dbReference type="AlphaFoldDB" id="A0AA37WNR9"/>
<accession>A0AA37WNR9</accession>
<dbReference type="Proteomes" id="UP001156870">
    <property type="component" value="Unassembled WGS sequence"/>
</dbReference>
<gene>
    <name evidence="1" type="ORF">GCM10007877_21520</name>
</gene>
<name>A0AA37WNR9_9GAMM</name>
<dbReference type="EMBL" id="BSPD01000054">
    <property type="protein sequence ID" value="GLS26436.1"/>
    <property type="molecule type" value="Genomic_DNA"/>
</dbReference>
<comment type="caution">
    <text evidence="1">The sequence shown here is derived from an EMBL/GenBank/DDBJ whole genome shotgun (WGS) entry which is preliminary data.</text>
</comment>
<reference evidence="1 2" key="1">
    <citation type="journal article" date="2014" name="Int. J. Syst. Evol. Microbiol.">
        <title>Complete genome sequence of Corynebacterium casei LMG S-19264T (=DSM 44701T), isolated from a smear-ripened cheese.</title>
        <authorList>
            <consortium name="US DOE Joint Genome Institute (JGI-PGF)"/>
            <person name="Walter F."/>
            <person name="Albersmeier A."/>
            <person name="Kalinowski J."/>
            <person name="Ruckert C."/>
        </authorList>
    </citation>
    <scope>NUCLEOTIDE SEQUENCE [LARGE SCALE GENOMIC DNA]</scope>
    <source>
        <strain evidence="1 2">NBRC 110095</strain>
    </source>
</reference>
<keyword evidence="2" id="KW-1185">Reference proteome</keyword>
<organism evidence="1 2">
    <name type="scientific">Marinibactrum halimedae</name>
    <dbReference type="NCBI Taxonomy" id="1444977"/>
    <lineage>
        <taxon>Bacteria</taxon>
        <taxon>Pseudomonadati</taxon>
        <taxon>Pseudomonadota</taxon>
        <taxon>Gammaproteobacteria</taxon>
        <taxon>Cellvibrionales</taxon>
        <taxon>Cellvibrionaceae</taxon>
        <taxon>Marinibactrum</taxon>
    </lineage>
</organism>
<evidence type="ECO:0000313" key="1">
    <source>
        <dbReference type="EMBL" id="GLS26436.1"/>
    </source>
</evidence>
<proteinExistence type="predicted"/>
<sequence>MLRPVEAMQWPERIRTVCYAGEQKIIKAIALPKQLTPTITTRFTNAPTLSFSTLFHDTFDHIQWFKKPQIMPTNSVLPSAKVN</sequence>
<protein>
    <submittedName>
        <fullName evidence="1">Uncharacterized protein</fullName>
    </submittedName>
</protein>